<accession>A0A6N4UPS3</accession>
<dbReference type="EMBL" id="AP022565">
    <property type="protein sequence ID" value="BBX26459.1"/>
    <property type="molecule type" value="Genomic_DNA"/>
</dbReference>
<evidence type="ECO:0000313" key="1">
    <source>
        <dbReference type="EMBL" id="BBX26459.1"/>
    </source>
</evidence>
<dbReference type="KEGG" id="malv:MALV_15840"/>
<name>A0A6N4UPS3_9MYCO</name>
<sequence>MRIAAGGVAGALFMADQHVTHLLRVEQWIVHRQHGATGDTEDDVDAELFQRPDDRLGAGELLRCNPIGLSGI</sequence>
<protein>
    <submittedName>
        <fullName evidence="1">Uncharacterized protein</fullName>
    </submittedName>
</protein>
<keyword evidence="2" id="KW-1185">Reference proteome</keyword>
<dbReference type="Proteomes" id="UP000466906">
    <property type="component" value="Chromosome"/>
</dbReference>
<organism evidence="1 2">
    <name type="scientific">Mycolicibacterium alvei</name>
    <dbReference type="NCBI Taxonomy" id="67081"/>
    <lineage>
        <taxon>Bacteria</taxon>
        <taxon>Bacillati</taxon>
        <taxon>Actinomycetota</taxon>
        <taxon>Actinomycetes</taxon>
        <taxon>Mycobacteriales</taxon>
        <taxon>Mycobacteriaceae</taxon>
        <taxon>Mycolicibacterium</taxon>
    </lineage>
</organism>
<gene>
    <name evidence="1" type="ORF">MALV_15840</name>
</gene>
<proteinExistence type="predicted"/>
<evidence type="ECO:0000313" key="2">
    <source>
        <dbReference type="Proteomes" id="UP000466906"/>
    </source>
</evidence>
<reference evidence="1 2" key="1">
    <citation type="journal article" date="2019" name="Emerg. Microbes Infect.">
        <title>Comprehensive subspecies identification of 175 nontuberculous mycobacteria species based on 7547 genomic profiles.</title>
        <authorList>
            <person name="Matsumoto Y."/>
            <person name="Kinjo T."/>
            <person name="Motooka D."/>
            <person name="Nabeya D."/>
            <person name="Jung N."/>
            <person name="Uechi K."/>
            <person name="Horii T."/>
            <person name="Iida T."/>
            <person name="Fujita J."/>
            <person name="Nakamura S."/>
        </authorList>
    </citation>
    <scope>NUCLEOTIDE SEQUENCE [LARGE SCALE GENOMIC DNA]</scope>
    <source>
        <strain evidence="1 2">JCM 12272</strain>
    </source>
</reference>
<dbReference type="AlphaFoldDB" id="A0A6N4UPS3"/>